<keyword evidence="3" id="KW-0106">Calcium</keyword>
<keyword evidence="5" id="KW-0575">Peroxidase</keyword>
<dbReference type="EMBL" id="QYUR01000008">
    <property type="protein sequence ID" value="RJG09214.1"/>
    <property type="molecule type" value="Genomic_DNA"/>
</dbReference>
<dbReference type="SUPFAM" id="SSF48113">
    <property type="entry name" value="Heme-dependent peroxidases"/>
    <property type="match status" value="1"/>
</dbReference>
<reference evidence="5 6" key="1">
    <citation type="submission" date="2018-09" db="EMBL/GenBank/DDBJ databases">
        <authorList>
            <person name="Zhu H."/>
        </authorList>
    </citation>
    <scope>NUCLEOTIDE SEQUENCE [LARGE SCALE GENOMIC DNA]</scope>
    <source>
        <strain evidence="5 6">K1S02-6</strain>
    </source>
</reference>
<evidence type="ECO:0000256" key="2">
    <source>
        <dbReference type="ARBA" id="ARBA00022525"/>
    </source>
</evidence>
<dbReference type="PROSITE" id="PS00330">
    <property type="entry name" value="HEMOLYSIN_CALCIUM"/>
    <property type="match status" value="3"/>
</dbReference>
<gene>
    <name evidence="5" type="ORF">D3879_25835</name>
</gene>
<name>A0A418X9P9_9PSED</name>
<keyword evidence="2" id="KW-0964">Secreted</keyword>
<dbReference type="GO" id="GO:0006979">
    <property type="term" value="P:response to oxidative stress"/>
    <property type="evidence" value="ECO:0007669"/>
    <property type="project" value="InterPro"/>
</dbReference>
<dbReference type="Gene3D" id="1.10.640.10">
    <property type="entry name" value="Haem peroxidase domain superfamily, animal type"/>
    <property type="match status" value="1"/>
</dbReference>
<comment type="caution">
    <text evidence="5">The sequence shown here is derived from an EMBL/GenBank/DDBJ whole genome shotgun (WGS) entry which is preliminary data.</text>
</comment>
<dbReference type="SUPFAM" id="SSF51120">
    <property type="entry name" value="beta-Roll"/>
    <property type="match status" value="5"/>
</dbReference>
<accession>A0A418X9P9</accession>
<dbReference type="Gene3D" id="2.60.40.2700">
    <property type="match status" value="3"/>
</dbReference>
<organism evidence="5 6">
    <name type="scientific">Pseudomonas cavernicola</name>
    <dbReference type="NCBI Taxonomy" id="2320866"/>
    <lineage>
        <taxon>Bacteria</taxon>
        <taxon>Pseudomonadati</taxon>
        <taxon>Pseudomonadota</taxon>
        <taxon>Gammaproteobacteria</taxon>
        <taxon>Pseudomonadales</taxon>
        <taxon>Pseudomonadaceae</taxon>
        <taxon>Pseudomonas</taxon>
    </lineage>
</organism>
<dbReference type="GO" id="GO:0005576">
    <property type="term" value="C:extracellular region"/>
    <property type="evidence" value="ECO:0007669"/>
    <property type="project" value="UniProtKB-SubCell"/>
</dbReference>
<keyword evidence="6" id="KW-1185">Reference proteome</keyword>
<dbReference type="PROSITE" id="PS50292">
    <property type="entry name" value="PEROXIDASE_3"/>
    <property type="match status" value="1"/>
</dbReference>
<dbReference type="Pfam" id="PF00353">
    <property type="entry name" value="HemolysinCabind"/>
    <property type="match status" value="7"/>
</dbReference>
<evidence type="ECO:0000256" key="3">
    <source>
        <dbReference type="ARBA" id="ARBA00022837"/>
    </source>
</evidence>
<evidence type="ECO:0000256" key="4">
    <source>
        <dbReference type="ARBA" id="ARBA00023180"/>
    </source>
</evidence>
<dbReference type="GO" id="GO:0005509">
    <property type="term" value="F:calcium ion binding"/>
    <property type="evidence" value="ECO:0007669"/>
    <property type="project" value="InterPro"/>
</dbReference>
<evidence type="ECO:0000256" key="1">
    <source>
        <dbReference type="ARBA" id="ARBA00004613"/>
    </source>
</evidence>
<dbReference type="InterPro" id="IPR019791">
    <property type="entry name" value="Haem_peroxidase_animal"/>
</dbReference>
<keyword evidence="4" id="KW-0325">Glycoprotein</keyword>
<dbReference type="InterPro" id="IPR001343">
    <property type="entry name" value="Hemolysn_Ca-bd"/>
</dbReference>
<proteinExistence type="predicted"/>
<dbReference type="Proteomes" id="UP000284021">
    <property type="component" value="Unassembled WGS sequence"/>
</dbReference>
<protein>
    <submittedName>
        <fullName evidence="5">Heme peroxidase</fullName>
    </submittedName>
</protein>
<dbReference type="CDD" id="cd09821">
    <property type="entry name" value="An_peroxidase_bacterial_2"/>
    <property type="match status" value="1"/>
</dbReference>
<dbReference type="Pfam" id="PF03098">
    <property type="entry name" value="An_peroxidase"/>
    <property type="match status" value="3"/>
</dbReference>
<sequence>MATLTINKADLQYILKQIEIAEAHSSYLSSNPNASLAEQAAYLRTFVESPLLPEGLRTVDGSLNSLVPGQELFGSADQLMTRLLNPVFNSAENALFDPDGSGPLVAGSLTSYAQTSGFVFDSQPRTISNLIADQTATNPAAVAAAGTNQTTDPEGTLLIPNVSADEGLTAPFNSWMTLFGQFFDHGLDLVSKGGSGTVFIPLLPGDPLYVEGSQTNFMVMTRATNQPGPDGQLGTADDVHEHTNTTTPFIDQNQTYTSNGSHQTFLREYALNAEGKPVATGHMLDGQNGGLATWADIKAQAAQVLGIQLADFDVTNVPMLAVDPYGEFIRGDNGYPQLYVRVPVSVENPNGIALVEGNPAAPISTEFAIRTGHAFLDDIAHNANPFANGVMKAADTDGAVGLSESTGYDDELLNAHYITGDGRGNENIGLTAVHHVFHAEHNRLVDSNKQTILESGDLAFINEWLLVDVATVPTTPEAIAALVWDGERLFQAARVVNEMQYQHLVFEEFARTVQPAVDAFVFSHTAEIDPAIVAEFAHVVYRFGHSMLTETVDRIGMDLATGTIGVNNDIGLIQAFLNPLEFAASGVDSGAAAGAIIRGMTRQVGNEIDEFVTEALRNNLVGLPLDLVSINMARARDTGIPSLNVARAQFFEMTGDSQLKPYVSWVDFALNIKNPASIINFIAAYGQHQSILDADTLAAKRAAATLLVTGGIGEPADRVAFLNSTGTWTAANSGLNSVDFWIGGLAEEKMPFGGMLGSTFNFVFEAQLENLQSGDRYYYLSRLQGTNLLNELEGNSFSALVMRNTDLGNPNSSHLPGQLFAAVDHILEIETSRQIGVDPIGSDPILQMLSPLVVRQDLDGDGDSDLLQYNGGGHVVLGGSAEDDVLLGGDGDDTLWGDAGNDQLDGGYGVDIIHGGEGDDIITDLGTDLGASDLIHGDGGNDVIHAGNGLDLVFGGEGSDFILAGQDGKQVFGGRDNDFVQGSDGNDFLMGNEGDDWMEGGQGFDTLAGENSELFFNSPVIGHDVLDGGGNDTDYDGESGDDIMVQGLGIQRNEGMFGFDWAIHKNDPLAANSDLNVPIFTTVQADILRDRFDQVEGLSGWQFNDVLIGDDRGGAETDPEFTLQNHELTQAGVDRIAGLNEVLGQAAAANPSNDPNAILFDGGNIILGGDGSDLIEGRGFDDIIDGDAWLNVRIVVAAGPNNEAFSVDSMSAVQTRLLSGAINPSQLSIVREILQADGSGDVDTAVYSDAFANYEVIENLDGTWTVAHTAGTLADGTDLVRNVERLQFADQTVVIGGTNQLPTGSVTISDSTPSRGQLLTATTSAVLDPDGVVGSITFVWQAETGEGGWVDVGTGPTFQPGTAQVGQVLRVVASFTDGLGAPERVSSAPTEPVILNNTPTGLPTISDTTPAQGQVLTATPGTLADADGTAGAVFSYQWQVGSGATFADIAGATSQTFTPGQLQVGQQLRVVASYTDNLGALESVTSAPTAAVANLNDAPTGSPVISDTTPNLGQALTAAPGSIADADGVTGVAYTYQWQALSAGSWANIADATAATFTPSQAQTGQQLRVVATYTDNLGTLEQVLSAATAVVSDLIIGTAGNDVLIGTAFDDNIQGLGGDDVIIGGGGADTMVGGGDNDVYEVTEFGDVVSELAGAGADTVWTSLASYTLGANVENLFFGDTGNFSGTGNALDNIIHGGIGNDTLNGGAGDDFMAGGTGHDVYEVTEFGDVVSELAGAGADTVWTSLASYTLGANVENLFFGDTGNFSGTGNALDNIIHGGIGNDTLNGGAGGDVIIGGGGADTMAGGDDSDVYEVTELGDVVSELAGGGSDTVWTSLANYTLGADVENLFFGDTGNFSGTGNELANTIVGGAGNDTLTGGGGNDFMDGGLGNDTFVFAAGFGNDAIQGFDANPVGGQDLLNIAALGVTAANFAANVTIADVGVDTLVTVGASSIVLVGIADATTVTQTDFNLAV</sequence>
<dbReference type="Gene3D" id="2.150.10.10">
    <property type="entry name" value="Serralysin-like metalloprotease, C-terminal"/>
    <property type="match status" value="4"/>
</dbReference>
<evidence type="ECO:0000313" key="5">
    <source>
        <dbReference type="EMBL" id="RJG09214.1"/>
    </source>
</evidence>
<dbReference type="PANTHER" id="PTHR11475">
    <property type="entry name" value="OXIDASE/PEROXIDASE"/>
    <property type="match status" value="1"/>
</dbReference>
<keyword evidence="5" id="KW-0560">Oxidoreductase</keyword>
<dbReference type="InterPro" id="IPR018511">
    <property type="entry name" value="Hemolysin-typ_Ca-bd_CS"/>
</dbReference>
<dbReference type="InterPro" id="IPR037120">
    <property type="entry name" value="Haem_peroxidase_sf_animal"/>
</dbReference>
<dbReference type="GO" id="GO:0020037">
    <property type="term" value="F:heme binding"/>
    <property type="evidence" value="ECO:0007669"/>
    <property type="project" value="InterPro"/>
</dbReference>
<dbReference type="PANTHER" id="PTHR11475:SF4">
    <property type="entry name" value="CHORION PEROXIDASE"/>
    <property type="match status" value="1"/>
</dbReference>
<dbReference type="OrthoDB" id="223957at2"/>
<dbReference type="InterPro" id="IPR011049">
    <property type="entry name" value="Serralysin-like_metalloprot_C"/>
</dbReference>
<dbReference type="GO" id="GO:0004601">
    <property type="term" value="F:peroxidase activity"/>
    <property type="evidence" value="ECO:0007669"/>
    <property type="project" value="UniProtKB-KW"/>
</dbReference>
<evidence type="ECO:0000313" key="6">
    <source>
        <dbReference type="Proteomes" id="UP000284021"/>
    </source>
</evidence>
<dbReference type="PRINTS" id="PR00313">
    <property type="entry name" value="CABNDNGRPT"/>
</dbReference>
<dbReference type="InterPro" id="IPR010255">
    <property type="entry name" value="Haem_peroxidase_sf"/>
</dbReference>
<comment type="subcellular location">
    <subcellularLocation>
        <location evidence="1">Secreted</location>
    </subcellularLocation>
</comment>